<dbReference type="PANTHER" id="PTHR30600:SF9">
    <property type="entry name" value="BLR7738 PROTEIN"/>
    <property type="match status" value="1"/>
</dbReference>
<dbReference type="SUPFAM" id="SSF46626">
    <property type="entry name" value="Cytochrome c"/>
    <property type="match status" value="1"/>
</dbReference>
<dbReference type="InterPro" id="IPR036909">
    <property type="entry name" value="Cyt_c-like_dom_sf"/>
</dbReference>
<reference evidence="7 8" key="1">
    <citation type="submission" date="2018-02" db="EMBL/GenBank/DDBJ databases">
        <title>Genome sequencing of Solimonas sp. HR-BB.</title>
        <authorList>
            <person name="Lee Y."/>
            <person name="Jeon C.O."/>
        </authorList>
    </citation>
    <scope>NUCLEOTIDE SEQUENCE [LARGE SCALE GENOMIC DNA]</scope>
    <source>
        <strain evidence="7 8">HR-BB</strain>
    </source>
</reference>
<evidence type="ECO:0000313" key="8">
    <source>
        <dbReference type="Proteomes" id="UP000238220"/>
    </source>
</evidence>
<dbReference type="PROSITE" id="PS51257">
    <property type="entry name" value="PROKAR_LIPOPROTEIN"/>
    <property type="match status" value="1"/>
</dbReference>
<protein>
    <recommendedName>
        <fullName evidence="6">Cytochrome c domain-containing protein</fullName>
    </recommendedName>
</protein>
<evidence type="ECO:0000256" key="4">
    <source>
        <dbReference type="PROSITE-ProRule" id="PRU00433"/>
    </source>
</evidence>
<dbReference type="GO" id="GO:0009055">
    <property type="term" value="F:electron transfer activity"/>
    <property type="evidence" value="ECO:0007669"/>
    <property type="project" value="InterPro"/>
</dbReference>
<dbReference type="Pfam" id="PF21419">
    <property type="entry name" value="RoxA-like_Cyt-c"/>
    <property type="match status" value="1"/>
</dbReference>
<dbReference type="PANTHER" id="PTHR30600">
    <property type="entry name" value="CYTOCHROME C PEROXIDASE-RELATED"/>
    <property type="match status" value="1"/>
</dbReference>
<dbReference type="RefSeq" id="WP_104229372.1">
    <property type="nucleotide sequence ID" value="NZ_PSNW01000002.1"/>
</dbReference>
<accession>A0A2S5TJH6</accession>
<dbReference type="PROSITE" id="PS51007">
    <property type="entry name" value="CYTC"/>
    <property type="match status" value="1"/>
</dbReference>
<dbReference type="EMBL" id="PSNW01000002">
    <property type="protein sequence ID" value="PPE75146.1"/>
    <property type="molecule type" value="Genomic_DNA"/>
</dbReference>
<keyword evidence="5" id="KW-0732">Signal</keyword>
<keyword evidence="3 4" id="KW-0408">Iron</keyword>
<sequence>MKYAFRGRLAALSLLVLLSACAPGRSDPVSGDTGGARSMEEHFSSQVQPRLDFCRSCHIPGGVADVENGKDFMLSSRKADDLENLRASWERLGKNNPTSRILLMASGQETPHTGGAPWPVGSDAYKAMEALLKCFENPVQCTLTGGGVVQELPLLGSKHAVHVWNSYCKDRPDNALLPRDPRTAIQPGVNAGKAVYYNAWWQDCHAKLPPEEQQAKTCGEYRARRDSGFHFLMDELPGGNMTAEDYDNSWQKWGLDKRPENFDQMYTLRYGLNAAPFRNPYPRNGEDPNAPGVDGGSGQLPLGLRQLKDENGKWTGKIGSGACFQCHGGQIGDPSSGDIIAGVESLGIGNNNYDTLMNGRDNAPWANTILAPILPTLDVGTLFNIGVQQRGQNNAVGAFELLNTILDVDSLGLNPIPVKMFVNPENPLGGVGDIAHPLAHTQDTPAWWNMGSRPRKFFDAGVSNDSTRIIMAAGPGEFGQLISADGKYYRDRVEQYDQDLEAFFLSLRSPPYPRAIDTRLAEQGAILFHSKDLWAAGLENPRPKPAGGNGSCASCHGVYSPRYVHDESYLESPDLEGVAGHIVELNVIGTDPARSDMLTPTLRLQWDTTYWGYPEGAEGYVSPDDKNPAVELLDDMNPLRPVGVCGWQKDVIGYQAPPLYGVWATAPYLHNGSVPTLEQLLDSSRRRPIWRRQLQTVDGVTGFDQRLGEAYDFSAVGWKHEVLACGDMPGNLLLNCNPIARDNPSLVQIVQNLLNSTVSYAGLVLLPDPTPGGFDKRLVYDTRILGNSNSGHDFSDVLTEQERKAVIEYLKTL</sequence>
<dbReference type="GO" id="GO:0004130">
    <property type="term" value="F:cytochrome-c peroxidase activity"/>
    <property type="evidence" value="ECO:0007669"/>
    <property type="project" value="TreeGrafter"/>
</dbReference>
<dbReference type="OrthoDB" id="417271at2"/>
<proteinExistence type="predicted"/>
<evidence type="ECO:0000256" key="1">
    <source>
        <dbReference type="ARBA" id="ARBA00022617"/>
    </source>
</evidence>
<evidence type="ECO:0000313" key="7">
    <source>
        <dbReference type="EMBL" id="PPE75146.1"/>
    </source>
</evidence>
<keyword evidence="1 4" id="KW-0349">Heme</keyword>
<dbReference type="Proteomes" id="UP000238220">
    <property type="component" value="Unassembled WGS sequence"/>
</dbReference>
<evidence type="ECO:0000256" key="3">
    <source>
        <dbReference type="ARBA" id="ARBA00023004"/>
    </source>
</evidence>
<organism evidence="7 8">
    <name type="scientific">Solimonas fluminis</name>
    <dbReference type="NCBI Taxonomy" id="2086571"/>
    <lineage>
        <taxon>Bacteria</taxon>
        <taxon>Pseudomonadati</taxon>
        <taxon>Pseudomonadota</taxon>
        <taxon>Gammaproteobacteria</taxon>
        <taxon>Nevskiales</taxon>
        <taxon>Nevskiaceae</taxon>
        <taxon>Solimonas</taxon>
    </lineage>
</organism>
<dbReference type="InterPro" id="IPR051395">
    <property type="entry name" value="Cytochrome_c_Peroxidase/MauG"/>
</dbReference>
<dbReference type="InterPro" id="IPR009056">
    <property type="entry name" value="Cyt_c-like_dom"/>
</dbReference>
<feature type="domain" description="Cytochrome c" evidence="6">
    <location>
        <begin position="519"/>
        <end position="813"/>
    </location>
</feature>
<evidence type="ECO:0000256" key="5">
    <source>
        <dbReference type="SAM" id="SignalP"/>
    </source>
</evidence>
<keyword evidence="2 4" id="KW-0479">Metal-binding</keyword>
<dbReference type="AlphaFoldDB" id="A0A2S5TJH6"/>
<evidence type="ECO:0000256" key="2">
    <source>
        <dbReference type="ARBA" id="ARBA00022723"/>
    </source>
</evidence>
<dbReference type="GO" id="GO:0020037">
    <property type="term" value="F:heme binding"/>
    <property type="evidence" value="ECO:0007669"/>
    <property type="project" value="InterPro"/>
</dbReference>
<gene>
    <name evidence="7" type="ORF">C3942_05570</name>
</gene>
<name>A0A2S5TJH6_9GAMM</name>
<dbReference type="Gene3D" id="1.10.760.10">
    <property type="entry name" value="Cytochrome c-like domain"/>
    <property type="match status" value="1"/>
</dbReference>
<dbReference type="GO" id="GO:0046872">
    <property type="term" value="F:metal ion binding"/>
    <property type="evidence" value="ECO:0007669"/>
    <property type="project" value="UniProtKB-KW"/>
</dbReference>
<feature type="chain" id="PRO_5015425041" description="Cytochrome c domain-containing protein" evidence="5">
    <location>
        <begin position="23"/>
        <end position="813"/>
    </location>
</feature>
<keyword evidence="8" id="KW-1185">Reference proteome</keyword>
<feature type="signal peptide" evidence="5">
    <location>
        <begin position="1"/>
        <end position="22"/>
    </location>
</feature>
<evidence type="ECO:0000259" key="6">
    <source>
        <dbReference type="PROSITE" id="PS51007"/>
    </source>
</evidence>
<comment type="caution">
    <text evidence="7">The sequence shown here is derived from an EMBL/GenBank/DDBJ whole genome shotgun (WGS) entry which is preliminary data.</text>
</comment>